<dbReference type="FunCoup" id="A0A6J0C284">
    <property type="interactions" value="65"/>
</dbReference>
<proteinExistence type="predicted"/>
<evidence type="ECO:0000313" key="2">
    <source>
        <dbReference type="Proteomes" id="UP000829291"/>
    </source>
</evidence>
<dbReference type="Proteomes" id="UP000829291">
    <property type="component" value="Chromosome 1"/>
</dbReference>
<dbReference type="PANTHER" id="PTHR21391">
    <property type="entry name" value="AT04489P-RELATED"/>
    <property type="match status" value="1"/>
</dbReference>
<dbReference type="RefSeq" id="XP_015520539.2">
    <property type="nucleotide sequence ID" value="XM_015665053.2"/>
</dbReference>
<protein>
    <submittedName>
        <fullName evidence="3">Outer dynein arm-docking complex subunit 4-like</fullName>
    </submittedName>
</protein>
<gene>
    <name evidence="3" type="primary">LOC107224843</name>
</gene>
<evidence type="ECO:0000313" key="3">
    <source>
        <dbReference type="RefSeq" id="XP_015520539.2"/>
    </source>
</evidence>
<dbReference type="GeneID" id="107224843"/>
<dbReference type="InParanoid" id="A0A6J0C284"/>
<evidence type="ECO:0000256" key="1">
    <source>
        <dbReference type="PROSITE-ProRule" id="PRU00339"/>
    </source>
</evidence>
<dbReference type="KEGG" id="nlo:107224843"/>
<name>A0A6J0C284_NEOLC</name>
<dbReference type="PROSITE" id="PS50005">
    <property type="entry name" value="TPR"/>
    <property type="match status" value="1"/>
</dbReference>
<keyword evidence="2" id="KW-1185">Reference proteome</keyword>
<dbReference type="SUPFAM" id="SSF48452">
    <property type="entry name" value="TPR-like"/>
    <property type="match status" value="1"/>
</dbReference>
<dbReference type="InterPro" id="IPR019734">
    <property type="entry name" value="TPR_rpt"/>
</dbReference>
<dbReference type="InterPro" id="IPR011990">
    <property type="entry name" value="TPR-like_helical_dom_sf"/>
</dbReference>
<dbReference type="PANTHER" id="PTHR21391:SF0">
    <property type="entry name" value="AT04489P-RELATED"/>
    <property type="match status" value="1"/>
</dbReference>
<keyword evidence="1" id="KW-0802">TPR repeat</keyword>
<feature type="repeat" description="TPR" evidence="1">
    <location>
        <begin position="58"/>
        <end position="91"/>
    </location>
</feature>
<accession>A0A6J0C284</accession>
<organism evidence="3">
    <name type="scientific">Neodiprion lecontei</name>
    <name type="common">Redheaded pine sawfly</name>
    <dbReference type="NCBI Taxonomy" id="441921"/>
    <lineage>
        <taxon>Eukaryota</taxon>
        <taxon>Metazoa</taxon>
        <taxon>Ecdysozoa</taxon>
        <taxon>Arthropoda</taxon>
        <taxon>Hexapoda</taxon>
        <taxon>Insecta</taxon>
        <taxon>Pterygota</taxon>
        <taxon>Neoptera</taxon>
        <taxon>Endopterygota</taxon>
        <taxon>Hymenoptera</taxon>
        <taxon>Tenthredinoidea</taxon>
        <taxon>Diprionidae</taxon>
        <taxon>Diprioninae</taxon>
        <taxon>Neodiprion</taxon>
    </lineage>
</organism>
<dbReference type="AlphaFoldDB" id="A0A6J0C284"/>
<sequence length="615" mass="71783">MPTSGKTPNPGAGSSTKDILGAPVLYREWGYRFTRLEEYPYAIKAFNASQAHAEASDLRTLLGLSVALSRHTKYHEAAEVIDKCMEIDPQNLRVKWRRVETLFEIAEFGYSLIHAHQGMQQHEFPFELGVFQGNETVLDCIGRNTSPIALRELFPWIQRVQKRQMELIAKLGEEEDEFAAIDDENTRLKVNDPVAKLEAYLRQLHRVLAETYLGLMAHDKDTMEKTLNSSAVWSANAKSSKEIYALAEESYQKSCYRQDVLRIRKPYYTRRFNRKAWPLGHKRNVLHLKQIRRDNIIIEADFLLLRLHAARMKRDYPLFFQYLDRAKDKFESYSNRMFPFKQKCLNTIYKMAAWAYIDPRNLACLEGETKIRYLKHHLGIRVAKLPRDSDLGWVPTTNIKHALKVFRHRLSLASEPLELAWLFHDLCKLNFEILRFDLARFYAKKARDASANAKNEHWALNANHILLRIEVVQHNRNEAREAAQVAMLNAKRLGIDYLVDFYQNAIWLVDEIDFESRNGVDSIIKRQMLIVDLMPEELKNRVDFLFRSMNVVPARRRLSVMPGCKAFNYKFPMPCRRNSIFPAPPRDPEKEARNALLQQYAPTRGALGWVDFEDY</sequence>
<reference evidence="3" key="1">
    <citation type="submission" date="2025-08" db="UniProtKB">
        <authorList>
            <consortium name="RefSeq"/>
        </authorList>
    </citation>
    <scope>IDENTIFICATION</scope>
    <source>
        <tissue evidence="3">Thorax and Abdomen</tissue>
    </source>
</reference>
<dbReference type="Gene3D" id="1.25.40.10">
    <property type="entry name" value="Tetratricopeptide repeat domain"/>
    <property type="match status" value="1"/>
</dbReference>
<dbReference type="OrthoDB" id="10268002at2759"/>